<evidence type="ECO:0000259" key="7">
    <source>
        <dbReference type="Pfam" id="PF01323"/>
    </source>
</evidence>
<protein>
    <recommendedName>
        <fullName evidence="2">Thiol:disulfide interchange protein DsbA</fullName>
    </recommendedName>
</protein>
<keyword evidence="5" id="KW-0676">Redox-active center</keyword>
<evidence type="ECO:0000313" key="9">
    <source>
        <dbReference type="Proteomes" id="UP000234639"/>
    </source>
</evidence>
<dbReference type="RefSeq" id="WP_101636462.1">
    <property type="nucleotide sequence ID" value="NZ_JANQCS010000011.1"/>
</dbReference>
<dbReference type="CDD" id="cd03019">
    <property type="entry name" value="DsbA_DsbA"/>
    <property type="match status" value="1"/>
</dbReference>
<feature type="signal peptide" evidence="6">
    <location>
        <begin position="1"/>
        <end position="27"/>
    </location>
</feature>
<evidence type="ECO:0000256" key="6">
    <source>
        <dbReference type="SAM" id="SignalP"/>
    </source>
</evidence>
<proteinExistence type="inferred from homology"/>
<evidence type="ECO:0000256" key="4">
    <source>
        <dbReference type="ARBA" id="ARBA00023157"/>
    </source>
</evidence>
<comment type="similarity">
    <text evidence="1">Belongs to the thioredoxin family. DsbA subfamily.</text>
</comment>
<dbReference type="AlphaFoldDB" id="A0A2I1NC84"/>
<organism evidence="8 9">
    <name type="scientific">Campylobacter ureolyticus</name>
    <dbReference type="NCBI Taxonomy" id="827"/>
    <lineage>
        <taxon>Bacteria</taxon>
        <taxon>Pseudomonadati</taxon>
        <taxon>Campylobacterota</taxon>
        <taxon>Epsilonproteobacteria</taxon>
        <taxon>Campylobacterales</taxon>
        <taxon>Campylobacteraceae</taxon>
        <taxon>Campylobacter</taxon>
    </lineage>
</organism>
<evidence type="ECO:0000256" key="3">
    <source>
        <dbReference type="ARBA" id="ARBA00022729"/>
    </source>
</evidence>
<dbReference type="PANTHER" id="PTHR35891">
    <property type="entry name" value="THIOL:DISULFIDE INTERCHANGE PROTEIN DSBA"/>
    <property type="match status" value="1"/>
</dbReference>
<dbReference type="PIRSF" id="PIRSF001488">
    <property type="entry name" value="Tdi_protein"/>
    <property type="match status" value="1"/>
</dbReference>
<gene>
    <name evidence="8" type="ORF">CYJ41_00585</name>
</gene>
<evidence type="ECO:0000256" key="2">
    <source>
        <dbReference type="ARBA" id="ARBA00013831"/>
    </source>
</evidence>
<dbReference type="Gene3D" id="3.40.30.10">
    <property type="entry name" value="Glutaredoxin"/>
    <property type="match status" value="1"/>
</dbReference>
<comment type="caution">
    <text evidence="8">The sequence shown here is derived from an EMBL/GenBank/DDBJ whole genome shotgun (WGS) entry which is preliminary data.</text>
</comment>
<evidence type="ECO:0000256" key="1">
    <source>
        <dbReference type="ARBA" id="ARBA00005791"/>
    </source>
</evidence>
<dbReference type="InterPro" id="IPR023205">
    <property type="entry name" value="DsbA/DsbL"/>
</dbReference>
<dbReference type="InterPro" id="IPR001853">
    <property type="entry name" value="DSBA-like_thioredoxin_dom"/>
</dbReference>
<name>A0A2I1NC84_9BACT</name>
<feature type="domain" description="DSBA-like thioredoxin" evidence="7">
    <location>
        <begin position="49"/>
        <end position="222"/>
    </location>
</feature>
<dbReference type="EMBL" id="PKHU01000001">
    <property type="protein sequence ID" value="PKZ29970.1"/>
    <property type="molecule type" value="Genomic_DNA"/>
</dbReference>
<dbReference type="InterPro" id="IPR050824">
    <property type="entry name" value="Thiol_disulfide_DsbA"/>
</dbReference>
<dbReference type="InterPro" id="IPR036249">
    <property type="entry name" value="Thioredoxin-like_sf"/>
</dbReference>
<keyword evidence="4" id="KW-1015">Disulfide bond</keyword>
<dbReference type="PANTHER" id="PTHR35891:SF3">
    <property type="entry name" value="THIOL:DISULFIDE INTERCHANGE PROTEIN DSBL"/>
    <property type="match status" value="1"/>
</dbReference>
<keyword evidence="3 6" id="KW-0732">Signal</keyword>
<dbReference type="GO" id="GO:0016491">
    <property type="term" value="F:oxidoreductase activity"/>
    <property type="evidence" value="ECO:0007669"/>
    <property type="project" value="InterPro"/>
</dbReference>
<accession>A0A2I1NC84</accession>
<evidence type="ECO:0000256" key="5">
    <source>
        <dbReference type="ARBA" id="ARBA00023284"/>
    </source>
</evidence>
<feature type="chain" id="PRO_5014139243" description="Thiol:disulfide interchange protein DsbA" evidence="6">
    <location>
        <begin position="28"/>
        <end position="231"/>
    </location>
</feature>
<evidence type="ECO:0000313" key="8">
    <source>
        <dbReference type="EMBL" id="PKZ29970.1"/>
    </source>
</evidence>
<reference evidence="8 9" key="1">
    <citation type="submission" date="2017-12" db="EMBL/GenBank/DDBJ databases">
        <title>Phylogenetic diversity of female urinary microbiome.</title>
        <authorList>
            <person name="Thomas-White K."/>
            <person name="Wolfe A.J."/>
        </authorList>
    </citation>
    <scope>NUCLEOTIDE SEQUENCE [LARGE SCALE GENOMIC DNA]</scope>
    <source>
        <strain evidence="8 9">UMB0112</strain>
    </source>
</reference>
<sequence>MKISSIFKSVAKSIAVLALVVGVGANALEEGKDYVLLERVIPNAEGTVIKAFSYDCPFCYKYDKAVTKPVMEKVSDMKFVPYHLATKGVFGKYGSEVLAVAIAKDNADGVSLLDDKSKFKKAKFALYKAYHDKKERWGADASKEANVDAFLNTALAAAGIDKADFEAALNTDEVKNILNSWGMDNNGDAYMIAKVQGVPAFVVDGKYLIKTSAIKGIDQMADMIKELHSMK</sequence>
<dbReference type="SUPFAM" id="SSF52833">
    <property type="entry name" value="Thioredoxin-like"/>
    <property type="match status" value="1"/>
</dbReference>
<dbReference type="Proteomes" id="UP000234639">
    <property type="component" value="Unassembled WGS sequence"/>
</dbReference>
<dbReference type="Pfam" id="PF01323">
    <property type="entry name" value="DSBA"/>
    <property type="match status" value="1"/>
</dbReference>